<dbReference type="Proteomes" id="UP000811899">
    <property type="component" value="Unassembled WGS sequence"/>
</dbReference>
<feature type="transmembrane region" description="Helical" evidence="1">
    <location>
        <begin position="56"/>
        <end position="77"/>
    </location>
</feature>
<dbReference type="EMBL" id="JAHCVJ010000002">
    <property type="protein sequence ID" value="MBT0664091.1"/>
    <property type="molecule type" value="Genomic_DNA"/>
</dbReference>
<keyword evidence="1" id="KW-0812">Transmembrane</keyword>
<evidence type="ECO:0000313" key="3">
    <source>
        <dbReference type="Proteomes" id="UP000811899"/>
    </source>
</evidence>
<protein>
    <submittedName>
        <fullName evidence="2">Cytochrome C biogenesis protein ResB</fullName>
    </submittedName>
</protein>
<organism evidence="2 3">
    <name type="scientific">Geoanaerobacter pelophilus</name>
    <dbReference type="NCBI Taxonomy" id="60036"/>
    <lineage>
        <taxon>Bacteria</taxon>
        <taxon>Pseudomonadati</taxon>
        <taxon>Thermodesulfobacteriota</taxon>
        <taxon>Desulfuromonadia</taxon>
        <taxon>Geobacterales</taxon>
        <taxon>Geobacteraceae</taxon>
        <taxon>Geoanaerobacter</taxon>
    </lineage>
</organism>
<keyword evidence="1" id="KW-1133">Transmembrane helix</keyword>
<dbReference type="RefSeq" id="WP_214170857.1">
    <property type="nucleotide sequence ID" value="NZ_JAHCVJ010000002.1"/>
</dbReference>
<keyword evidence="1" id="KW-0472">Membrane</keyword>
<dbReference type="AlphaFoldDB" id="A0AAW4LA80"/>
<sequence>MKKLYDFLTSLDLGIWLVSGVMLFLGIGSFIAKEGSAINDVPLFIWLTQAPPAETWWLWITVAILAVLALNTVLCSIESLRAKWQRGSFLIRIAPQLMHLGFLLIMLAHLSSAYGGFKDGGPLPEGGAFSFPDGSRLDLVKLDVQIGPMGMPLDFSGVLRHSTPSGVIKGTFSPNHPYFYKGFGVYLKNVEPSPVRTALVEIHREPGAPLALAGALFFTVANLMLIWLRRGKRAA</sequence>
<feature type="transmembrane region" description="Helical" evidence="1">
    <location>
        <begin position="89"/>
        <end position="110"/>
    </location>
</feature>
<comment type="caution">
    <text evidence="2">The sequence shown here is derived from an EMBL/GenBank/DDBJ whole genome shotgun (WGS) entry which is preliminary data.</text>
</comment>
<proteinExistence type="predicted"/>
<evidence type="ECO:0000256" key="1">
    <source>
        <dbReference type="SAM" id="Phobius"/>
    </source>
</evidence>
<name>A0AAW4LA80_9BACT</name>
<reference evidence="2 3" key="1">
    <citation type="submission" date="2021-05" db="EMBL/GenBank/DDBJ databases">
        <title>The draft genome of Geobacter pelophilus DSM 12255.</title>
        <authorList>
            <person name="Xu Z."/>
            <person name="Masuda Y."/>
            <person name="Itoh H."/>
            <person name="Senoo K."/>
        </authorList>
    </citation>
    <scope>NUCLEOTIDE SEQUENCE [LARGE SCALE GENOMIC DNA]</scope>
    <source>
        <strain evidence="2 3">DSM 12255</strain>
    </source>
</reference>
<feature type="transmembrane region" description="Helical" evidence="1">
    <location>
        <begin position="12"/>
        <end position="32"/>
    </location>
</feature>
<accession>A0AAW4LA80</accession>
<evidence type="ECO:0000313" key="2">
    <source>
        <dbReference type="EMBL" id="MBT0664091.1"/>
    </source>
</evidence>
<gene>
    <name evidence="2" type="ORF">KI809_07225</name>
</gene>
<feature type="transmembrane region" description="Helical" evidence="1">
    <location>
        <begin position="208"/>
        <end position="228"/>
    </location>
</feature>
<keyword evidence="3" id="KW-1185">Reference proteome</keyword>